<protein>
    <recommendedName>
        <fullName evidence="1">Reverse transcriptase Ty1/copia-type domain-containing protein</fullName>
    </recommendedName>
</protein>
<reference evidence="2" key="2">
    <citation type="submission" date="2013-04" db="UniProtKB">
        <authorList>
            <consortium name="EnsemblPlants"/>
        </authorList>
    </citation>
    <scope>IDENTIFICATION</scope>
</reference>
<dbReference type="Proteomes" id="UP000006038">
    <property type="component" value="Chromosome 4"/>
</dbReference>
<dbReference type="InterPro" id="IPR013103">
    <property type="entry name" value="RVT_2"/>
</dbReference>
<sequence>MWWSDQRGFDLLLQESSCEKATSALLQDLKEEFALKDLGALHYLLGIEVNKVHDGIILTQEKYATDLLKRVGMHGCKEINTPLSATDKLLAKEGEPLGAEDSTRQKACAALTHAHSHMGAITSPSSSSLIDSTSLVNMKVLCVDE</sequence>
<evidence type="ECO:0000313" key="3">
    <source>
        <dbReference type="Proteomes" id="UP000006038"/>
    </source>
</evidence>
<dbReference type="AlphaFoldDB" id="J3LZK3"/>
<dbReference type="eggNOG" id="KOG0017">
    <property type="taxonomic scope" value="Eukaryota"/>
</dbReference>
<dbReference type="Gramene" id="OB04G25780.1">
    <property type="protein sequence ID" value="OB04G25780.1"/>
    <property type="gene ID" value="OB04G25780"/>
</dbReference>
<dbReference type="HOGENOM" id="CLU_1789904_0_0_1"/>
<organism evidence="2">
    <name type="scientific">Oryza brachyantha</name>
    <name type="common">malo sina</name>
    <dbReference type="NCBI Taxonomy" id="4533"/>
    <lineage>
        <taxon>Eukaryota</taxon>
        <taxon>Viridiplantae</taxon>
        <taxon>Streptophyta</taxon>
        <taxon>Embryophyta</taxon>
        <taxon>Tracheophyta</taxon>
        <taxon>Spermatophyta</taxon>
        <taxon>Magnoliopsida</taxon>
        <taxon>Liliopsida</taxon>
        <taxon>Poales</taxon>
        <taxon>Poaceae</taxon>
        <taxon>BOP clade</taxon>
        <taxon>Oryzoideae</taxon>
        <taxon>Oryzeae</taxon>
        <taxon>Oryzinae</taxon>
        <taxon>Oryza</taxon>
    </lineage>
</organism>
<feature type="domain" description="Reverse transcriptase Ty1/copia-type" evidence="1">
    <location>
        <begin position="19"/>
        <end position="83"/>
    </location>
</feature>
<accession>J3LZK3</accession>
<dbReference type="EnsemblPlants" id="OB04G25780.1">
    <property type="protein sequence ID" value="OB04G25780.1"/>
    <property type="gene ID" value="OB04G25780"/>
</dbReference>
<evidence type="ECO:0000259" key="1">
    <source>
        <dbReference type="Pfam" id="PF07727"/>
    </source>
</evidence>
<keyword evidence="3" id="KW-1185">Reference proteome</keyword>
<evidence type="ECO:0000313" key="2">
    <source>
        <dbReference type="EnsemblPlants" id="OB04G25780.1"/>
    </source>
</evidence>
<name>J3LZK3_ORYBR</name>
<reference evidence="2" key="1">
    <citation type="journal article" date="2013" name="Nat. Commun.">
        <title>Whole-genome sequencing of Oryza brachyantha reveals mechanisms underlying Oryza genome evolution.</title>
        <authorList>
            <person name="Chen J."/>
            <person name="Huang Q."/>
            <person name="Gao D."/>
            <person name="Wang J."/>
            <person name="Lang Y."/>
            <person name="Liu T."/>
            <person name="Li B."/>
            <person name="Bai Z."/>
            <person name="Luis Goicoechea J."/>
            <person name="Liang C."/>
            <person name="Chen C."/>
            <person name="Zhang W."/>
            <person name="Sun S."/>
            <person name="Liao Y."/>
            <person name="Zhang X."/>
            <person name="Yang L."/>
            <person name="Song C."/>
            <person name="Wang M."/>
            <person name="Shi J."/>
            <person name="Liu G."/>
            <person name="Liu J."/>
            <person name="Zhou H."/>
            <person name="Zhou W."/>
            <person name="Yu Q."/>
            <person name="An N."/>
            <person name="Chen Y."/>
            <person name="Cai Q."/>
            <person name="Wang B."/>
            <person name="Liu B."/>
            <person name="Min J."/>
            <person name="Huang Y."/>
            <person name="Wu H."/>
            <person name="Li Z."/>
            <person name="Zhang Y."/>
            <person name="Yin Y."/>
            <person name="Song W."/>
            <person name="Jiang J."/>
            <person name="Jackson S.A."/>
            <person name="Wing R.A."/>
            <person name="Wang J."/>
            <person name="Chen M."/>
        </authorList>
    </citation>
    <scope>NUCLEOTIDE SEQUENCE [LARGE SCALE GENOMIC DNA]</scope>
    <source>
        <strain evidence="2">cv. IRGC 101232</strain>
    </source>
</reference>
<dbReference type="Pfam" id="PF07727">
    <property type="entry name" value="RVT_2"/>
    <property type="match status" value="1"/>
</dbReference>
<dbReference type="STRING" id="4533.J3LZK3"/>
<proteinExistence type="predicted"/>